<name>A0A7Y9I952_9ACTN</name>
<keyword evidence="1" id="KW-0808">Transferase</keyword>
<dbReference type="Pfam" id="PF13671">
    <property type="entry name" value="AAA_33"/>
    <property type="match status" value="1"/>
</dbReference>
<organism evidence="1 2">
    <name type="scientific">Microlunatus parietis</name>
    <dbReference type="NCBI Taxonomy" id="682979"/>
    <lineage>
        <taxon>Bacteria</taxon>
        <taxon>Bacillati</taxon>
        <taxon>Actinomycetota</taxon>
        <taxon>Actinomycetes</taxon>
        <taxon>Propionibacteriales</taxon>
        <taxon>Propionibacteriaceae</taxon>
        <taxon>Microlunatus</taxon>
    </lineage>
</organism>
<sequence length="183" mass="19623">MRSDQLVVLVNGVPAAGKSTLAPPLAAALGLPLISKDVIKEAHADVLGSEPPDDRPQRDWNRALGAAASETVWALLAAATPGAVLESSWRADVRELVVAGLARAGVDRVVEVWCDVPAEVARCRNKERWPSRHPIHGAPMTEPERTGVERHAEPLGLGPVIRVDTTRPVDVAELARRVRTARS</sequence>
<dbReference type="EC" id="2.7.1.2" evidence="1"/>
<dbReference type="AlphaFoldDB" id="A0A7Y9I952"/>
<dbReference type="GO" id="GO:0004340">
    <property type="term" value="F:glucokinase activity"/>
    <property type="evidence" value="ECO:0007669"/>
    <property type="project" value="UniProtKB-EC"/>
</dbReference>
<keyword evidence="2" id="KW-1185">Reference proteome</keyword>
<gene>
    <name evidence="1" type="ORF">BKA15_003378</name>
</gene>
<dbReference type="Gene3D" id="3.40.50.300">
    <property type="entry name" value="P-loop containing nucleotide triphosphate hydrolases"/>
    <property type="match status" value="1"/>
</dbReference>
<dbReference type="EMBL" id="JACCBU010000001">
    <property type="protein sequence ID" value="NYE72049.1"/>
    <property type="molecule type" value="Genomic_DNA"/>
</dbReference>
<dbReference type="RefSeq" id="WP_218871384.1">
    <property type="nucleotide sequence ID" value="NZ_JACCBU010000001.1"/>
</dbReference>
<dbReference type="Proteomes" id="UP000569914">
    <property type="component" value="Unassembled WGS sequence"/>
</dbReference>
<accession>A0A7Y9I952</accession>
<evidence type="ECO:0000313" key="2">
    <source>
        <dbReference type="Proteomes" id="UP000569914"/>
    </source>
</evidence>
<protein>
    <submittedName>
        <fullName evidence="1">Glucokinase</fullName>
        <ecNumber evidence="1">2.7.1.2</ecNumber>
    </submittedName>
</protein>
<evidence type="ECO:0000313" key="1">
    <source>
        <dbReference type="EMBL" id="NYE72049.1"/>
    </source>
</evidence>
<proteinExistence type="predicted"/>
<reference evidence="1 2" key="1">
    <citation type="submission" date="2020-07" db="EMBL/GenBank/DDBJ databases">
        <title>Sequencing the genomes of 1000 actinobacteria strains.</title>
        <authorList>
            <person name="Klenk H.-P."/>
        </authorList>
    </citation>
    <scope>NUCLEOTIDE SEQUENCE [LARGE SCALE GENOMIC DNA]</scope>
    <source>
        <strain evidence="1 2">DSM 22083</strain>
    </source>
</reference>
<comment type="caution">
    <text evidence="1">The sequence shown here is derived from an EMBL/GenBank/DDBJ whole genome shotgun (WGS) entry which is preliminary data.</text>
</comment>
<dbReference type="SUPFAM" id="SSF52540">
    <property type="entry name" value="P-loop containing nucleoside triphosphate hydrolases"/>
    <property type="match status" value="1"/>
</dbReference>
<keyword evidence="1" id="KW-0418">Kinase</keyword>
<dbReference type="InterPro" id="IPR027417">
    <property type="entry name" value="P-loop_NTPase"/>
</dbReference>